<evidence type="ECO:0000256" key="3">
    <source>
        <dbReference type="ARBA" id="ARBA00022723"/>
    </source>
</evidence>
<dbReference type="GO" id="GO:0006099">
    <property type="term" value="P:tricarboxylic acid cycle"/>
    <property type="evidence" value="ECO:0007669"/>
    <property type="project" value="TreeGrafter"/>
</dbReference>
<name>A0A0P6Y842_9CHLR</name>
<evidence type="ECO:0000313" key="17">
    <source>
        <dbReference type="Proteomes" id="UP000050277"/>
    </source>
</evidence>
<comment type="catalytic activity">
    <reaction evidence="8">
        <text>(2R,3S)-homoisocitrate + NAD(+) = 2-oxoadipate + CO2 + NADH</text>
        <dbReference type="Rhea" id="RHEA:11900"/>
        <dbReference type="ChEBI" id="CHEBI:15404"/>
        <dbReference type="ChEBI" id="CHEBI:16526"/>
        <dbReference type="ChEBI" id="CHEBI:57499"/>
        <dbReference type="ChEBI" id="CHEBI:57540"/>
        <dbReference type="ChEBI" id="CHEBI:57945"/>
        <dbReference type="EC" id="1.1.1.286"/>
    </reaction>
    <physiologicalReaction direction="left-to-right" evidence="8">
        <dbReference type="Rhea" id="RHEA:11901"/>
    </physiologicalReaction>
</comment>
<dbReference type="SUPFAM" id="SSF53659">
    <property type="entry name" value="Isocitrate/Isopropylmalate dehydrogenase-like"/>
    <property type="match status" value="1"/>
</dbReference>
<comment type="pathway">
    <text evidence="10">Amino-acid biosynthesis; L-lysine biosynthesis via AAA pathway; L-alpha-aminoadipate from 2-oxoglutarate: step 4/5.</text>
</comment>
<evidence type="ECO:0000256" key="8">
    <source>
        <dbReference type="ARBA" id="ARBA00051094"/>
    </source>
</evidence>
<keyword evidence="3" id="KW-0479">Metal-binding</keyword>
<evidence type="ECO:0000256" key="7">
    <source>
        <dbReference type="ARBA" id="ARBA00050979"/>
    </source>
</evidence>
<gene>
    <name evidence="16" type="ORF">SE18_23495</name>
</gene>
<keyword evidence="17" id="KW-1185">Reference proteome</keyword>
<evidence type="ECO:0000313" key="16">
    <source>
        <dbReference type="EMBL" id="KPL81574.1"/>
    </source>
</evidence>
<dbReference type="PROSITE" id="PS00470">
    <property type="entry name" value="IDH_IMDH"/>
    <property type="match status" value="1"/>
</dbReference>
<evidence type="ECO:0000256" key="14">
    <source>
        <dbReference type="ARBA" id="ARBA00076472"/>
    </source>
</evidence>
<dbReference type="GO" id="GO:0006102">
    <property type="term" value="P:isocitrate metabolic process"/>
    <property type="evidence" value="ECO:0007669"/>
    <property type="project" value="TreeGrafter"/>
</dbReference>
<dbReference type="InterPro" id="IPR019818">
    <property type="entry name" value="IsoCit/isopropylmalate_DH_CS"/>
</dbReference>
<comment type="caution">
    <text evidence="16">The sequence shown here is derived from an EMBL/GenBank/DDBJ whole genome shotgun (WGS) entry which is preliminary data.</text>
</comment>
<dbReference type="SMART" id="SM01329">
    <property type="entry name" value="Iso_dh"/>
    <property type="match status" value="1"/>
</dbReference>
<proteinExistence type="inferred from homology"/>
<organism evidence="16 17">
    <name type="scientific">Herpetosiphon geysericola</name>
    <dbReference type="NCBI Taxonomy" id="70996"/>
    <lineage>
        <taxon>Bacteria</taxon>
        <taxon>Bacillati</taxon>
        <taxon>Chloroflexota</taxon>
        <taxon>Chloroflexia</taxon>
        <taxon>Herpetosiphonales</taxon>
        <taxon>Herpetosiphonaceae</taxon>
        <taxon>Herpetosiphon</taxon>
    </lineage>
</organism>
<evidence type="ECO:0000256" key="5">
    <source>
        <dbReference type="ARBA" id="ARBA00023002"/>
    </source>
</evidence>
<dbReference type="InterPro" id="IPR024084">
    <property type="entry name" value="IsoPropMal-DH-like_dom"/>
</dbReference>
<dbReference type="GO" id="GO:0047046">
    <property type="term" value="F:homoisocitrate dehydrogenase activity"/>
    <property type="evidence" value="ECO:0007669"/>
    <property type="project" value="RHEA"/>
</dbReference>
<evidence type="ECO:0000256" key="13">
    <source>
        <dbReference type="ARBA" id="ARBA00071278"/>
    </source>
</evidence>
<dbReference type="PANTHER" id="PTHR11835">
    <property type="entry name" value="DECARBOXYLATING DEHYDROGENASES-ISOCITRATE, ISOPROPYLMALATE, TARTRATE"/>
    <property type="match status" value="1"/>
</dbReference>
<dbReference type="Proteomes" id="UP000050277">
    <property type="component" value="Unassembled WGS sequence"/>
</dbReference>
<comment type="cofactor">
    <cofactor evidence="1">
        <name>Mg(2+)</name>
        <dbReference type="ChEBI" id="CHEBI:18420"/>
    </cofactor>
</comment>
<comment type="function">
    <text evidence="9">Catalyzes the NAD(+)-dependent oxidative decarboxylation of homoisocitrate to 2-oxoadipate (alpha-ketoadipate), a reaction involved in lysine biosynthesis through the alpha-aminoadipate pathway. In addition, has high activity with isocitrate, but is inactive with 3-isopropylmalate.</text>
</comment>
<reference evidence="16 17" key="1">
    <citation type="submission" date="2015-07" db="EMBL/GenBank/DDBJ databases">
        <title>Whole genome sequence of Herpetosiphon geysericola DSM 7119.</title>
        <authorList>
            <person name="Hemp J."/>
            <person name="Ward L.M."/>
            <person name="Pace L.A."/>
            <person name="Fischer W.W."/>
        </authorList>
    </citation>
    <scope>NUCLEOTIDE SEQUENCE [LARGE SCALE GENOMIC DNA]</scope>
    <source>
        <strain evidence="16 17">DSM 7119</strain>
    </source>
</reference>
<dbReference type="OrthoDB" id="9806254at2"/>
<dbReference type="AlphaFoldDB" id="A0A0P6Y842"/>
<sequence>MTRLCLIAGDGIGREVVQAARQVLEALAVPAEFVEAEAGWETFQQTGNALPEQTLATIQAANATLFGAVSSPSQRVAGYRSPIVGMRKALDLYACVRPVQTPPLANARAGINLVVVRENTEGLYSGQETREGDERATAQRIITRQASERIVQWAVQYAQRTGRRKITVVHKANVLRETCGLFRETALRVLSDAPDVQVEEMLVDNAAYQLARAPERFEVLVTTNLFGDILSDVASVWGGGLGLAASANYGTRTAVFEPVHGSAPDIAGQGSANPLATLSASVLMLEFVSLNSYAERLQTAIQAVLANGPHTPDLGGTSTTAEVVQAVIDQF</sequence>
<keyword evidence="6" id="KW-0520">NAD</keyword>
<dbReference type="GO" id="GO:0051287">
    <property type="term" value="F:NAD binding"/>
    <property type="evidence" value="ECO:0007669"/>
    <property type="project" value="InterPro"/>
</dbReference>
<protein>
    <recommendedName>
        <fullName evidence="13">Isocitrate/homoisocitrate dehydrogenase</fullName>
        <ecNumber evidence="12">1.1.1.286</ecNumber>
    </recommendedName>
    <alternativeName>
        <fullName evidence="14">Homoisocitrate dehydrogenase</fullName>
    </alternativeName>
</protein>
<dbReference type="PANTHER" id="PTHR11835:SF34">
    <property type="entry name" value="ISOCITRATE DEHYDROGENASE [NAD] SUBUNIT ALPHA, MITOCHONDRIAL"/>
    <property type="match status" value="1"/>
</dbReference>
<comment type="similarity">
    <text evidence="2">Belongs to the isocitrate and isopropylmalate dehydrogenases family.</text>
</comment>
<comment type="subunit">
    <text evidence="11">Homotetramer. Dimer of dimers. The homotetramer can transiently dissociate into homodimers.</text>
</comment>
<dbReference type="PATRIC" id="fig|70996.4.peg.2530"/>
<evidence type="ECO:0000256" key="10">
    <source>
        <dbReference type="ARBA" id="ARBA00060720"/>
    </source>
</evidence>
<dbReference type="RefSeq" id="WP_054536887.1">
    <property type="nucleotide sequence ID" value="NZ_LGKP01000035.1"/>
</dbReference>
<evidence type="ECO:0000256" key="4">
    <source>
        <dbReference type="ARBA" id="ARBA00022842"/>
    </source>
</evidence>
<dbReference type="GO" id="GO:0033708">
    <property type="term" value="F:isocitrate-homoisocitrate dehydrogenase activity"/>
    <property type="evidence" value="ECO:0007669"/>
    <property type="project" value="UniProtKB-EC"/>
</dbReference>
<dbReference type="FunFam" id="3.40.718.10:FF:000019">
    <property type="entry name" value="Homoisocitrate dehydrogenase"/>
    <property type="match status" value="1"/>
</dbReference>
<dbReference type="GO" id="GO:0000287">
    <property type="term" value="F:magnesium ion binding"/>
    <property type="evidence" value="ECO:0007669"/>
    <property type="project" value="InterPro"/>
</dbReference>
<evidence type="ECO:0000256" key="11">
    <source>
        <dbReference type="ARBA" id="ARBA00063123"/>
    </source>
</evidence>
<feature type="domain" description="Isopropylmalate dehydrogenase-like" evidence="15">
    <location>
        <begin position="3"/>
        <end position="327"/>
    </location>
</feature>
<evidence type="ECO:0000256" key="6">
    <source>
        <dbReference type="ARBA" id="ARBA00023027"/>
    </source>
</evidence>
<keyword evidence="5 16" id="KW-0560">Oxidoreductase</keyword>
<evidence type="ECO:0000256" key="9">
    <source>
        <dbReference type="ARBA" id="ARBA00054060"/>
    </source>
</evidence>
<comment type="catalytic activity">
    <reaction evidence="7">
        <text>D-threo-isocitrate + NAD(+) = 2-oxoglutarate + CO2 + NADH</text>
        <dbReference type="Rhea" id="RHEA:23632"/>
        <dbReference type="ChEBI" id="CHEBI:15562"/>
        <dbReference type="ChEBI" id="CHEBI:16526"/>
        <dbReference type="ChEBI" id="CHEBI:16810"/>
        <dbReference type="ChEBI" id="CHEBI:57540"/>
        <dbReference type="ChEBI" id="CHEBI:57945"/>
        <dbReference type="EC" id="1.1.1.286"/>
    </reaction>
    <physiologicalReaction direction="left-to-right" evidence="7">
        <dbReference type="Rhea" id="RHEA:23633"/>
    </physiologicalReaction>
</comment>
<dbReference type="GO" id="GO:0046394">
    <property type="term" value="P:carboxylic acid biosynthetic process"/>
    <property type="evidence" value="ECO:0007669"/>
    <property type="project" value="UniProtKB-ARBA"/>
</dbReference>
<dbReference type="EMBL" id="LGKP01000035">
    <property type="protein sequence ID" value="KPL81574.1"/>
    <property type="molecule type" value="Genomic_DNA"/>
</dbReference>
<accession>A0A0P6Y842</accession>
<dbReference type="EC" id="1.1.1.286" evidence="12"/>
<dbReference type="Pfam" id="PF00180">
    <property type="entry name" value="Iso_dh"/>
    <property type="match status" value="1"/>
</dbReference>
<dbReference type="Gene3D" id="3.40.718.10">
    <property type="entry name" value="Isopropylmalate Dehydrogenase"/>
    <property type="match status" value="1"/>
</dbReference>
<evidence type="ECO:0000256" key="1">
    <source>
        <dbReference type="ARBA" id="ARBA00001946"/>
    </source>
</evidence>
<dbReference type="STRING" id="70996.SE18_23495"/>
<evidence type="ECO:0000256" key="12">
    <source>
        <dbReference type="ARBA" id="ARBA00066849"/>
    </source>
</evidence>
<dbReference type="GO" id="GO:0004449">
    <property type="term" value="F:isocitrate dehydrogenase (NAD+) activity"/>
    <property type="evidence" value="ECO:0007669"/>
    <property type="project" value="RHEA"/>
</dbReference>
<keyword evidence="4" id="KW-0460">Magnesium</keyword>
<evidence type="ECO:0000256" key="2">
    <source>
        <dbReference type="ARBA" id="ARBA00007769"/>
    </source>
</evidence>
<evidence type="ECO:0000259" key="15">
    <source>
        <dbReference type="SMART" id="SM01329"/>
    </source>
</evidence>